<dbReference type="EMBL" id="CP011565">
    <property type="protein sequence ID" value="ALG83096.1"/>
    <property type="molecule type" value="Genomic_DNA"/>
</dbReference>
<sequence>MTATIVDGLKQLVGRGRDTVMYECRHCGTTVDHDADRCPRCDATAIARYHV</sequence>
<evidence type="ECO:0000313" key="1">
    <source>
        <dbReference type="EMBL" id="AKH98653.1"/>
    </source>
</evidence>
<keyword evidence="4" id="KW-1185">Reference proteome</keyword>
<reference evidence="3" key="2">
    <citation type="submission" date="2015-05" db="EMBL/GenBank/DDBJ databases">
        <title>Complete genome sequence of Halanaeroarchaeum sulfurireducens type strain M27-SA2, a sulfate-reducer haloarchaeon from marine anoxic lake Medee.</title>
        <authorList>
            <person name="Messina E."/>
            <person name="Kublanov I.V."/>
            <person name="Toshchakov S."/>
            <person name="Arcadi E."/>
            <person name="La Spada G."/>
            <person name="La Cono V."/>
            <person name="Yakimov M.M."/>
        </authorList>
    </citation>
    <scope>NUCLEOTIDE SEQUENCE [LARGE SCALE GENOMIC DNA]</scope>
    <source>
        <strain evidence="3">M27-SA2</strain>
        <plasmid evidence="3">Plasmid pM27-SA2-01</plasmid>
    </source>
</reference>
<organism evidence="1 4">
    <name type="scientific">Halanaeroarchaeum sulfurireducens</name>
    <dbReference type="NCBI Taxonomy" id="1604004"/>
    <lineage>
        <taxon>Archaea</taxon>
        <taxon>Methanobacteriati</taxon>
        <taxon>Methanobacteriota</taxon>
        <taxon>Stenosarchaea group</taxon>
        <taxon>Halobacteria</taxon>
        <taxon>Halobacteriales</taxon>
        <taxon>Halobacteriaceae</taxon>
        <taxon>Halanaeroarchaeum</taxon>
    </lineage>
</organism>
<keyword evidence="1" id="KW-0614">Plasmid</keyword>
<evidence type="ECO:0008006" key="5">
    <source>
        <dbReference type="Google" id="ProtNLM"/>
    </source>
</evidence>
<dbReference type="OrthoDB" id="295069at2157"/>
<dbReference type="Proteomes" id="UP000069906">
    <property type="component" value="Plasmid pHSR2-01"/>
</dbReference>
<geneLocation type="plasmid" evidence="1 4">
    <name>pHSR2-01</name>
</geneLocation>
<evidence type="ECO:0000313" key="2">
    <source>
        <dbReference type="EMBL" id="ALG83096.1"/>
    </source>
</evidence>
<dbReference type="EMBL" id="CP008875">
    <property type="protein sequence ID" value="AKH98653.1"/>
    <property type="molecule type" value="Genomic_DNA"/>
</dbReference>
<accession>A0A0F7PHF2</accession>
<dbReference type="AlphaFoldDB" id="A0A0F7PHF2"/>
<proteinExistence type="predicted"/>
<dbReference type="KEGG" id="hsu:HLASF_3027"/>
<name>A0A0F7PHF2_9EURY</name>
<geneLocation type="plasmid" evidence="2 3">
    <name>pM27-SA2-01</name>
</geneLocation>
<dbReference type="Proteomes" id="UP000060390">
    <property type="component" value="Plasmid pM27-SA2-01"/>
</dbReference>
<dbReference type="RefSeq" id="WP_186007758.1">
    <property type="nucleotide sequence ID" value="NZ_CP008875.1"/>
</dbReference>
<evidence type="ECO:0000313" key="4">
    <source>
        <dbReference type="Proteomes" id="UP000069906"/>
    </source>
</evidence>
<dbReference type="GeneID" id="62345467"/>
<protein>
    <recommendedName>
        <fullName evidence="5">Zinc-ribbon domain-containing protein</fullName>
    </recommendedName>
</protein>
<reference evidence="2 3" key="3">
    <citation type="journal article" date="2016" name="Stand. Genomic Sci.">
        <title>Complete genome sequence of 'Halanaeroarchaeum sulfurireducens' M27-SA2, a sulfur-reducing and acetate-oxidizing haloarchaeon from the deep-sea hypersaline anoxic lake Medee.</title>
        <authorList>
            <person name="Messina E."/>
            <person name="Sorokin D.Y."/>
            <person name="Kublanov I.V."/>
            <person name="Toshchakov S."/>
            <person name="Lopatina A."/>
            <person name="Arcadi E."/>
            <person name="Smedile F."/>
            <person name="La Spada G."/>
            <person name="La Cono V."/>
            <person name="Yakimov M.M."/>
        </authorList>
    </citation>
    <scope>NUCLEOTIDE SEQUENCE [LARGE SCALE GENOMIC DNA]</scope>
    <source>
        <strain evidence="2 3">M27-SA2</strain>
        <plasmid evidence="3">Plasmid pM27-SA2-01</plasmid>
        <plasmid evidence="2">pM27-SA2-01</plasmid>
    </source>
</reference>
<evidence type="ECO:0000313" key="3">
    <source>
        <dbReference type="Proteomes" id="UP000060390"/>
    </source>
</evidence>
<gene>
    <name evidence="2" type="ORF">HLASA_3028</name>
    <name evidence="1" type="ORF">HLASF_3027</name>
</gene>
<reference evidence="1 4" key="1">
    <citation type="submission" date="2014-06" db="EMBL/GenBank/DDBJ databases">
        <title>Secret life of haloarchaea: discovery of obligatory anaerobic haloarchaea growing by dissimilatory sulfur reduction.</title>
        <authorList>
            <person name="Sorokin D.Y."/>
            <person name="Kublanov I.V."/>
            <person name="Gavrilov S.N."/>
            <person name="Ferrer M."/>
            <person name="Golyshin P.N."/>
            <person name="Messina E."/>
            <person name="La Cono V."/>
            <person name="Yakimov M.M."/>
        </authorList>
    </citation>
    <scope>NUCLEOTIDE SEQUENCE [LARGE SCALE GENOMIC DNA]</scope>
    <source>
        <strain evidence="1 4">HSR2</strain>
        <plasmid evidence="1 4">pHSR2-01</plasmid>
    </source>
</reference>
<dbReference type="KEGG" id="hsf:HLASA_3028"/>
<dbReference type="HOGENOM" id="CLU_202925_2_0_2"/>